<organism evidence="2">
    <name type="scientific">Papilio xuthus</name>
    <name type="common">Asian swallowtail butterfly</name>
    <dbReference type="NCBI Taxonomy" id="66420"/>
    <lineage>
        <taxon>Eukaryota</taxon>
        <taxon>Metazoa</taxon>
        <taxon>Ecdysozoa</taxon>
        <taxon>Arthropoda</taxon>
        <taxon>Hexapoda</taxon>
        <taxon>Insecta</taxon>
        <taxon>Pterygota</taxon>
        <taxon>Neoptera</taxon>
        <taxon>Endopterygota</taxon>
        <taxon>Lepidoptera</taxon>
        <taxon>Glossata</taxon>
        <taxon>Ditrysia</taxon>
        <taxon>Papilionoidea</taxon>
        <taxon>Papilionidae</taxon>
        <taxon>Papilioninae</taxon>
        <taxon>Papilio</taxon>
    </lineage>
</organism>
<dbReference type="GeneID" id="106122826"/>
<proteinExistence type="predicted"/>
<evidence type="ECO:0000313" key="2">
    <source>
        <dbReference type="RefSeq" id="XP_013174391.1"/>
    </source>
</evidence>
<feature type="region of interest" description="Disordered" evidence="1">
    <location>
        <begin position="123"/>
        <end position="143"/>
    </location>
</feature>
<sequence>MYKIKKNIRAKNITLLSVSLHEECRKGSREIQKDWKSRPILIMKCQLAKNRNVWRVTPKDSRDIYRQRLQRRLEDKDCDKEECMCNGSNKEYKRYRRVKKRHVTYSRSKCCKRHCSRASDTTVSSYTRSSNSDVTNTCEMDTK</sequence>
<accession>A0AAJ6ZKC3</accession>
<gene>
    <name evidence="2" type="primary">LOC106122826</name>
</gene>
<dbReference type="KEGG" id="pxu:106122826"/>
<dbReference type="AlphaFoldDB" id="A0AAJ6ZKC3"/>
<reference evidence="2" key="1">
    <citation type="submission" date="2025-08" db="UniProtKB">
        <authorList>
            <consortium name="RefSeq"/>
        </authorList>
    </citation>
    <scope>IDENTIFICATION</scope>
</reference>
<evidence type="ECO:0000256" key="1">
    <source>
        <dbReference type="SAM" id="MobiDB-lite"/>
    </source>
</evidence>
<dbReference type="RefSeq" id="XP_013174391.1">
    <property type="nucleotide sequence ID" value="XM_013318937.1"/>
</dbReference>
<name>A0AAJ6ZKC3_PAPXU</name>
<protein>
    <submittedName>
        <fullName evidence="2">Uncharacterized protein LOC106122826</fullName>
    </submittedName>
</protein>
<dbReference type="Proteomes" id="UP000694872">
    <property type="component" value="Unplaced"/>
</dbReference>